<keyword evidence="2" id="KW-1133">Transmembrane helix</keyword>
<proteinExistence type="inferred from homology"/>
<feature type="domain" description="Multidrug resistance protein MdtA-like barrel-sandwich hybrid" evidence="3">
    <location>
        <begin position="67"/>
        <end position="230"/>
    </location>
</feature>
<dbReference type="InterPro" id="IPR006143">
    <property type="entry name" value="RND_pump_MFP"/>
</dbReference>
<keyword evidence="2" id="KW-0812">Transmembrane</keyword>
<dbReference type="Proteomes" id="UP000198790">
    <property type="component" value="Unassembled WGS sequence"/>
</dbReference>
<dbReference type="Gene3D" id="2.40.50.100">
    <property type="match status" value="1"/>
</dbReference>
<dbReference type="PANTHER" id="PTHR30469:SF33">
    <property type="entry name" value="SLR1207 PROTEIN"/>
    <property type="match status" value="1"/>
</dbReference>
<evidence type="ECO:0000313" key="7">
    <source>
        <dbReference type="Proteomes" id="UP000198790"/>
    </source>
</evidence>
<organism evidence="6 7">
    <name type="scientific">Algoriphagus aquimarinus</name>
    <dbReference type="NCBI Taxonomy" id="237018"/>
    <lineage>
        <taxon>Bacteria</taxon>
        <taxon>Pseudomonadati</taxon>
        <taxon>Bacteroidota</taxon>
        <taxon>Cytophagia</taxon>
        <taxon>Cytophagales</taxon>
        <taxon>Cyclobacteriaceae</taxon>
        <taxon>Algoriphagus</taxon>
    </lineage>
</organism>
<dbReference type="InterPro" id="IPR058982">
    <property type="entry name" value="Beta-barrel_AprE"/>
</dbReference>
<gene>
    <name evidence="6" type="ORF">SAMN04489723_12424</name>
</gene>
<evidence type="ECO:0000256" key="2">
    <source>
        <dbReference type="SAM" id="Phobius"/>
    </source>
</evidence>
<accession>A0A1I1C7L2</accession>
<dbReference type="InterPro" id="IPR058649">
    <property type="entry name" value="CzcB_C"/>
</dbReference>
<feature type="domain" description="AprE-like beta-barrel" evidence="5">
    <location>
        <begin position="245"/>
        <end position="336"/>
    </location>
</feature>
<dbReference type="Pfam" id="PF25975">
    <property type="entry name" value="CzcB_C"/>
    <property type="match status" value="1"/>
</dbReference>
<dbReference type="GO" id="GO:1990281">
    <property type="term" value="C:efflux pump complex"/>
    <property type="evidence" value="ECO:0007669"/>
    <property type="project" value="TreeGrafter"/>
</dbReference>
<dbReference type="RefSeq" id="WP_092901267.1">
    <property type="nucleotide sequence ID" value="NZ_CAXBKE010000038.1"/>
</dbReference>
<dbReference type="NCBIfam" id="TIGR01730">
    <property type="entry name" value="RND_mfp"/>
    <property type="match status" value="1"/>
</dbReference>
<dbReference type="Pfam" id="PF26002">
    <property type="entry name" value="Beta-barrel_AprE"/>
    <property type="match status" value="1"/>
</dbReference>
<dbReference type="Gene3D" id="2.40.420.20">
    <property type="match status" value="1"/>
</dbReference>
<keyword evidence="7" id="KW-1185">Reference proteome</keyword>
<feature type="domain" description="CzcB-like C-terminal circularly permuted SH3-like" evidence="4">
    <location>
        <begin position="365"/>
        <end position="413"/>
    </location>
</feature>
<evidence type="ECO:0000313" key="6">
    <source>
        <dbReference type="EMBL" id="SFB58614.1"/>
    </source>
</evidence>
<dbReference type="Gene3D" id="2.40.30.170">
    <property type="match status" value="1"/>
</dbReference>
<dbReference type="AlphaFoldDB" id="A0A1I1C7L2"/>
<feature type="transmembrane region" description="Helical" evidence="2">
    <location>
        <begin position="9"/>
        <end position="27"/>
    </location>
</feature>
<dbReference type="InterPro" id="IPR058625">
    <property type="entry name" value="MdtA-like_BSH"/>
</dbReference>
<dbReference type="OrthoDB" id="9809068at2"/>
<sequence>MANKKSNKLLYYLLGGIVVLIIFAVIARNAGWVGGDKETQVEVTKVKRTSIIEKVSASGEIQPEVEVNLSPDVAGEIIALHVKEGDSVAAGMLLVKIRPDNFISALDRTRANFSQQEANLSQSRAALQRSEAQFTQSEQNFNRQKSLYEQRAISDADFEQAQADYTSAQKDLEAAKQSVRASEFVVKSSQASVDEASENLRLTNVYSPVNGIVSNLLVEQGERVVGTQQMAGTEMLTIADLSKMEVRVDVNENDIVRLSLGDTTIIDVDSYAYTGKTFKGVVTSIANTANVKASSDAVTEFKVKIRILNDSYQDLVEEGKKYPFRPGMTASVEILTNSKNNALSVPLAAVTTREHKQDTLLAGTTRSKELVFVNDGGVAKLKEIKTGISDFQNIEVLEGLTEGEQIISGPYFIVSKDLKEGDKVAPVEGKITAIKKD</sequence>
<dbReference type="STRING" id="237018.SAMN04489723_12424"/>
<dbReference type="PANTHER" id="PTHR30469">
    <property type="entry name" value="MULTIDRUG RESISTANCE PROTEIN MDTA"/>
    <property type="match status" value="1"/>
</dbReference>
<comment type="similarity">
    <text evidence="1">Belongs to the membrane fusion protein (MFP) (TC 8.A.1) family.</text>
</comment>
<name>A0A1I1C7L2_9BACT</name>
<evidence type="ECO:0000259" key="5">
    <source>
        <dbReference type="Pfam" id="PF26002"/>
    </source>
</evidence>
<keyword evidence="2" id="KW-0472">Membrane</keyword>
<protein>
    <submittedName>
        <fullName evidence="6">HlyD family secretion protein</fullName>
    </submittedName>
</protein>
<dbReference type="GO" id="GO:0015562">
    <property type="term" value="F:efflux transmembrane transporter activity"/>
    <property type="evidence" value="ECO:0007669"/>
    <property type="project" value="InterPro"/>
</dbReference>
<evidence type="ECO:0000256" key="1">
    <source>
        <dbReference type="ARBA" id="ARBA00009477"/>
    </source>
</evidence>
<dbReference type="SUPFAM" id="SSF111369">
    <property type="entry name" value="HlyD-like secretion proteins"/>
    <property type="match status" value="1"/>
</dbReference>
<dbReference type="Pfam" id="PF25917">
    <property type="entry name" value="BSH_RND"/>
    <property type="match status" value="1"/>
</dbReference>
<dbReference type="EMBL" id="FOKK01000024">
    <property type="protein sequence ID" value="SFB58614.1"/>
    <property type="molecule type" value="Genomic_DNA"/>
</dbReference>
<dbReference type="Gene3D" id="1.10.287.470">
    <property type="entry name" value="Helix hairpin bin"/>
    <property type="match status" value="1"/>
</dbReference>
<reference evidence="6 7" key="1">
    <citation type="submission" date="2016-10" db="EMBL/GenBank/DDBJ databases">
        <authorList>
            <person name="de Groot N.N."/>
        </authorList>
    </citation>
    <scope>NUCLEOTIDE SEQUENCE [LARGE SCALE GENOMIC DNA]</scope>
    <source>
        <strain evidence="6 7">DSM 23399</strain>
    </source>
</reference>
<evidence type="ECO:0000259" key="4">
    <source>
        <dbReference type="Pfam" id="PF25975"/>
    </source>
</evidence>
<evidence type="ECO:0000259" key="3">
    <source>
        <dbReference type="Pfam" id="PF25917"/>
    </source>
</evidence>